<keyword evidence="3" id="KW-1185">Reference proteome</keyword>
<evidence type="ECO:0000256" key="1">
    <source>
        <dbReference type="SAM" id="MobiDB-lite"/>
    </source>
</evidence>
<evidence type="ECO:0000313" key="2">
    <source>
        <dbReference type="EMBL" id="EJK54615.1"/>
    </source>
</evidence>
<accession>K0RNC1</accession>
<organism evidence="2 3">
    <name type="scientific">Thalassiosira oceanica</name>
    <name type="common">Marine diatom</name>
    <dbReference type="NCBI Taxonomy" id="159749"/>
    <lineage>
        <taxon>Eukaryota</taxon>
        <taxon>Sar</taxon>
        <taxon>Stramenopiles</taxon>
        <taxon>Ochrophyta</taxon>
        <taxon>Bacillariophyta</taxon>
        <taxon>Coscinodiscophyceae</taxon>
        <taxon>Thalassiosirophycidae</taxon>
        <taxon>Thalassiosirales</taxon>
        <taxon>Thalassiosiraceae</taxon>
        <taxon>Thalassiosira</taxon>
    </lineage>
</organism>
<evidence type="ECO:0000313" key="3">
    <source>
        <dbReference type="Proteomes" id="UP000266841"/>
    </source>
</evidence>
<feature type="region of interest" description="Disordered" evidence="1">
    <location>
        <begin position="49"/>
        <end position="81"/>
    </location>
</feature>
<feature type="region of interest" description="Disordered" evidence="1">
    <location>
        <begin position="196"/>
        <end position="221"/>
    </location>
</feature>
<reference evidence="2 3" key="1">
    <citation type="journal article" date="2012" name="Genome Biol.">
        <title>Genome and low-iron response of an oceanic diatom adapted to chronic iron limitation.</title>
        <authorList>
            <person name="Lommer M."/>
            <person name="Specht M."/>
            <person name="Roy A.S."/>
            <person name="Kraemer L."/>
            <person name="Andreson R."/>
            <person name="Gutowska M.A."/>
            <person name="Wolf J."/>
            <person name="Bergner S.V."/>
            <person name="Schilhabel M.B."/>
            <person name="Klostermeier U.C."/>
            <person name="Beiko R.G."/>
            <person name="Rosenstiel P."/>
            <person name="Hippler M."/>
            <person name="Laroche J."/>
        </authorList>
    </citation>
    <scope>NUCLEOTIDE SEQUENCE [LARGE SCALE GENOMIC DNA]</scope>
    <source>
        <strain evidence="2 3">CCMP1005</strain>
    </source>
</reference>
<sequence>LVMSELKPTETSLRVLFLLAPVTSKGVVWGLFARLKTRSVPRHAFPSVHQGQGDWRYNDAWPPSRGSGGRAPRTPSVESAGAAGFFHRDTRGDLPLGRAEKILDTREENDRGGKRRKKGARSEIVHRQPGVAVTEEQSGGEALRMVSPARGLRRNVRGGKDGADMALPAYADTVNHPDSGALGRAVALGSLRVGRADADPNSGRRGGGTAVLAHPTAPPPEEGCRCLKMTSRPRARQRPGPTAWISKGSWKEFNSMASLLPFQFRHQPSGPRWRQARAFSVGFSRVESFRERDHAEVEKAQFVVEERCEIWRN</sequence>
<dbReference type="Proteomes" id="UP000266841">
    <property type="component" value="Unassembled WGS sequence"/>
</dbReference>
<feature type="non-terminal residue" evidence="2">
    <location>
        <position position="1"/>
    </location>
</feature>
<dbReference type="AlphaFoldDB" id="K0RNC1"/>
<feature type="compositionally biased region" description="Basic and acidic residues" evidence="1">
    <location>
        <begin position="96"/>
        <end position="112"/>
    </location>
</feature>
<dbReference type="EMBL" id="AGNL01035570">
    <property type="protein sequence ID" value="EJK54615.1"/>
    <property type="molecule type" value="Genomic_DNA"/>
</dbReference>
<name>K0RNC1_THAOC</name>
<comment type="caution">
    <text evidence="2">The sequence shown here is derived from an EMBL/GenBank/DDBJ whole genome shotgun (WGS) entry which is preliminary data.</text>
</comment>
<proteinExistence type="predicted"/>
<gene>
    <name evidence="2" type="ORF">THAOC_25739</name>
</gene>
<feature type="region of interest" description="Disordered" evidence="1">
    <location>
        <begin position="96"/>
        <end position="124"/>
    </location>
</feature>
<protein>
    <submittedName>
        <fullName evidence="2">Uncharacterized protein</fullName>
    </submittedName>
</protein>